<name>A0AAD4Z2N6_PRUDU</name>
<evidence type="ECO:0000313" key="1">
    <source>
        <dbReference type="EMBL" id="KAI5329708.1"/>
    </source>
</evidence>
<dbReference type="EMBL" id="JAJFAZ020000005">
    <property type="protein sequence ID" value="KAI5329708.1"/>
    <property type="molecule type" value="Genomic_DNA"/>
</dbReference>
<evidence type="ECO:0000313" key="2">
    <source>
        <dbReference type="Proteomes" id="UP001054821"/>
    </source>
</evidence>
<gene>
    <name evidence="1" type="ORF">L3X38_029105</name>
</gene>
<organism evidence="1 2">
    <name type="scientific">Prunus dulcis</name>
    <name type="common">Almond</name>
    <name type="synonym">Amygdalus dulcis</name>
    <dbReference type="NCBI Taxonomy" id="3755"/>
    <lineage>
        <taxon>Eukaryota</taxon>
        <taxon>Viridiplantae</taxon>
        <taxon>Streptophyta</taxon>
        <taxon>Embryophyta</taxon>
        <taxon>Tracheophyta</taxon>
        <taxon>Spermatophyta</taxon>
        <taxon>Magnoliopsida</taxon>
        <taxon>eudicotyledons</taxon>
        <taxon>Gunneridae</taxon>
        <taxon>Pentapetalae</taxon>
        <taxon>rosids</taxon>
        <taxon>fabids</taxon>
        <taxon>Rosales</taxon>
        <taxon>Rosaceae</taxon>
        <taxon>Amygdaloideae</taxon>
        <taxon>Amygdaleae</taxon>
        <taxon>Prunus</taxon>
    </lineage>
</organism>
<keyword evidence="2" id="KW-1185">Reference proteome</keyword>
<sequence>MTHCINQALLVKIGWKIVQNEQGLWSQVLNGNYLKDQSLLAAPNLKFLNCSSTWREQSNDADHMAHMDQHSNLGYHVLDLPSPIVSLLGNDSVRKTTARLVPV</sequence>
<proteinExistence type="predicted"/>
<comment type="caution">
    <text evidence="1">The sequence shown here is derived from an EMBL/GenBank/DDBJ whole genome shotgun (WGS) entry which is preliminary data.</text>
</comment>
<reference evidence="1 2" key="1">
    <citation type="journal article" date="2022" name="G3 (Bethesda)">
        <title>Whole-genome sequence and methylome profiling of the almond [Prunus dulcis (Mill.) D.A. Webb] cultivar 'Nonpareil'.</title>
        <authorList>
            <person name="D'Amico-Willman K.M."/>
            <person name="Ouma W.Z."/>
            <person name="Meulia T."/>
            <person name="Sideli G.M."/>
            <person name="Gradziel T.M."/>
            <person name="Fresnedo-Ramirez J."/>
        </authorList>
    </citation>
    <scope>NUCLEOTIDE SEQUENCE [LARGE SCALE GENOMIC DNA]</scope>
    <source>
        <strain evidence="1">Clone GOH B32 T37-40</strain>
    </source>
</reference>
<protein>
    <submittedName>
        <fullName evidence="1">Uncharacterized protein</fullName>
    </submittedName>
</protein>
<accession>A0AAD4Z2N6</accession>
<dbReference type="AlphaFoldDB" id="A0AAD4Z2N6"/>
<dbReference type="Proteomes" id="UP001054821">
    <property type="component" value="Chromosome 5"/>
</dbReference>